<keyword evidence="5" id="KW-1185">Reference proteome</keyword>
<keyword evidence="4" id="KW-0808">Transferase</keyword>
<sequence length="578" mass="65169">MTKLLRISAGQYSAKGLKNINQDFYGLHIPKNHALQTKGISVAIADGISSSQVSQEASKAAVKGFLNDYYSTSESWSVKTSGQRVIEAINSWLFAQTSRSQHRFNLDKGYVCTFSAIVFKSSSAHIFHVGDSRIFRLHNDTLEPLTDVHRTVVSSSESYLSRALGMGARVELDYSIVDLELGDTFLLMTDGIYEYLDNKALGQICADFRGDEQGAAEHIVNAALKNGSDDNVTVQVMRVAELPEKSAVEAYRDLNLLPFPPALHARMQFDGYSIVRRLHASARSHVYLAVDNDTNEQVVIKTLSSELRESAEHIEKFLLEEWIARRVNSAHLLKPCEQARERHYFYVATEYIEGQTLAQWMVDNPKPTIAAVREIIEQIAKGLTAMHRLEMLHQDLRPENIMVDSTGTVKIIDFGATRVAGLQETYAPLRENEILGTAQYTAPEYYLGEYGTVLSDQFSLAVIAYHMLSDRLPYGIKVSSANTRSAQRKLKYRSVLHDDLAIPVWVDDTLKKALHPDPLKRYDAISEFVYDLRTPSTGFKNRTRRPLIERNPVAFWQGVSLSLFIIIIFLIKTYIIVH</sequence>
<dbReference type="InterPro" id="IPR011009">
    <property type="entry name" value="Kinase-like_dom_sf"/>
</dbReference>
<dbReference type="SMART" id="SM00332">
    <property type="entry name" value="PP2Cc"/>
    <property type="match status" value="1"/>
</dbReference>
<keyword evidence="1" id="KW-0472">Membrane</keyword>
<dbReference type="Pfam" id="PF00069">
    <property type="entry name" value="Pkinase"/>
    <property type="match status" value="1"/>
</dbReference>
<dbReference type="EMBL" id="BSOT01000009">
    <property type="protein sequence ID" value="GLR72382.1"/>
    <property type="molecule type" value="Genomic_DNA"/>
</dbReference>
<evidence type="ECO:0000313" key="4">
    <source>
        <dbReference type="EMBL" id="GLR72382.1"/>
    </source>
</evidence>
<gene>
    <name evidence="4" type="ORF">GCM10007852_32900</name>
</gene>
<reference evidence="4" key="2">
    <citation type="submission" date="2023-01" db="EMBL/GenBank/DDBJ databases">
        <title>Draft genome sequence of Agaribacter marinus strain NBRC 110023.</title>
        <authorList>
            <person name="Sun Q."/>
            <person name="Mori K."/>
        </authorList>
    </citation>
    <scope>NUCLEOTIDE SEQUENCE</scope>
    <source>
        <strain evidence="4">NBRC 110023</strain>
    </source>
</reference>
<dbReference type="Proteomes" id="UP001156601">
    <property type="component" value="Unassembled WGS sequence"/>
</dbReference>
<dbReference type="RefSeq" id="WP_284218798.1">
    <property type="nucleotide sequence ID" value="NZ_BSOT01000009.1"/>
</dbReference>
<dbReference type="CDD" id="cd14014">
    <property type="entry name" value="STKc_PknB_like"/>
    <property type="match status" value="1"/>
</dbReference>
<dbReference type="InterPro" id="IPR008266">
    <property type="entry name" value="Tyr_kinase_AS"/>
</dbReference>
<proteinExistence type="predicted"/>
<dbReference type="SUPFAM" id="SSF81606">
    <property type="entry name" value="PP2C-like"/>
    <property type="match status" value="1"/>
</dbReference>
<reference evidence="4" key="1">
    <citation type="journal article" date="2014" name="Int. J. Syst. Evol. Microbiol.">
        <title>Complete genome sequence of Corynebacterium casei LMG S-19264T (=DSM 44701T), isolated from a smear-ripened cheese.</title>
        <authorList>
            <consortium name="US DOE Joint Genome Institute (JGI-PGF)"/>
            <person name="Walter F."/>
            <person name="Albersmeier A."/>
            <person name="Kalinowski J."/>
            <person name="Ruckert C."/>
        </authorList>
    </citation>
    <scope>NUCLEOTIDE SEQUENCE</scope>
    <source>
        <strain evidence="4">NBRC 110023</strain>
    </source>
</reference>
<dbReference type="AlphaFoldDB" id="A0AA37T051"/>
<dbReference type="PROSITE" id="PS00109">
    <property type="entry name" value="PROTEIN_KINASE_TYR"/>
    <property type="match status" value="1"/>
</dbReference>
<keyword evidence="1" id="KW-1133">Transmembrane helix</keyword>
<organism evidence="4 5">
    <name type="scientific">Agaribacter marinus</name>
    <dbReference type="NCBI Taxonomy" id="1431249"/>
    <lineage>
        <taxon>Bacteria</taxon>
        <taxon>Pseudomonadati</taxon>
        <taxon>Pseudomonadota</taxon>
        <taxon>Gammaproteobacteria</taxon>
        <taxon>Alteromonadales</taxon>
        <taxon>Alteromonadaceae</taxon>
        <taxon>Agaribacter</taxon>
    </lineage>
</organism>
<keyword evidence="4" id="KW-0418">Kinase</keyword>
<dbReference type="Gene3D" id="3.60.40.10">
    <property type="entry name" value="PPM-type phosphatase domain"/>
    <property type="match status" value="1"/>
</dbReference>
<dbReference type="Pfam" id="PF13672">
    <property type="entry name" value="PP2C_2"/>
    <property type="match status" value="1"/>
</dbReference>
<evidence type="ECO:0000256" key="1">
    <source>
        <dbReference type="SAM" id="Phobius"/>
    </source>
</evidence>
<evidence type="ECO:0000313" key="5">
    <source>
        <dbReference type="Proteomes" id="UP001156601"/>
    </source>
</evidence>
<dbReference type="PANTHER" id="PTHR44167:SF30">
    <property type="entry name" value="PHOSPHORYLASE KINASE"/>
    <property type="match status" value="1"/>
</dbReference>
<dbReference type="GO" id="GO:0004674">
    <property type="term" value="F:protein serine/threonine kinase activity"/>
    <property type="evidence" value="ECO:0007669"/>
    <property type="project" value="TreeGrafter"/>
</dbReference>
<dbReference type="InterPro" id="IPR036457">
    <property type="entry name" value="PPM-type-like_dom_sf"/>
</dbReference>
<dbReference type="SMART" id="SM00331">
    <property type="entry name" value="PP2C_SIG"/>
    <property type="match status" value="1"/>
</dbReference>
<comment type="caution">
    <text evidence="4">The sequence shown here is derived from an EMBL/GenBank/DDBJ whole genome shotgun (WGS) entry which is preliminary data.</text>
</comment>
<dbReference type="InterPro" id="IPR001932">
    <property type="entry name" value="PPM-type_phosphatase-like_dom"/>
</dbReference>
<dbReference type="CDD" id="cd00143">
    <property type="entry name" value="PP2Cc"/>
    <property type="match status" value="1"/>
</dbReference>
<dbReference type="GO" id="GO:0005524">
    <property type="term" value="F:ATP binding"/>
    <property type="evidence" value="ECO:0007669"/>
    <property type="project" value="InterPro"/>
</dbReference>
<dbReference type="SUPFAM" id="SSF56112">
    <property type="entry name" value="Protein kinase-like (PK-like)"/>
    <property type="match status" value="1"/>
</dbReference>
<feature type="transmembrane region" description="Helical" evidence="1">
    <location>
        <begin position="554"/>
        <end position="577"/>
    </location>
</feature>
<feature type="domain" description="PPM-type phosphatase" evidence="3">
    <location>
        <begin position="8"/>
        <end position="239"/>
    </location>
</feature>
<protein>
    <submittedName>
        <fullName evidence="4">Protein kinase</fullName>
    </submittedName>
</protein>
<dbReference type="InterPro" id="IPR000719">
    <property type="entry name" value="Prot_kinase_dom"/>
</dbReference>
<evidence type="ECO:0000259" key="3">
    <source>
        <dbReference type="PROSITE" id="PS51746"/>
    </source>
</evidence>
<dbReference type="Gene3D" id="1.10.510.10">
    <property type="entry name" value="Transferase(Phosphotransferase) domain 1"/>
    <property type="match status" value="1"/>
</dbReference>
<name>A0AA37T051_9ALTE</name>
<dbReference type="PROSITE" id="PS50011">
    <property type="entry name" value="PROTEIN_KINASE_DOM"/>
    <property type="match status" value="1"/>
</dbReference>
<evidence type="ECO:0000259" key="2">
    <source>
        <dbReference type="PROSITE" id="PS50011"/>
    </source>
</evidence>
<dbReference type="PANTHER" id="PTHR44167">
    <property type="entry name" value="OVARIAN-SPECIFIC SERINE/THREONINE-PROTEIN KINASE LOK-RELATED"/>
    <property type="match status" value="1"/>
</dbReference>
<dbReference type="PROSITE" id="PS51746">
    <property type="entry name" value="PPM_2"/>
    <property type="match status" value="1"/>
</dbReference>
<keyword evidence="1" id="KW-0812">Transmembrane</keyword>
<feature type="domain" description="Protein kinase" evidence="2">
    <location>
        <begin position="272"/>
        <end position="533"/>
    </location>
</feature>
<accession>A0AA37T051</accession>